<name>A0A3G2T6V5_9GAMM</name>
<evidence type="ECO:0000313" key="1">
    <source>
        <dbReference type="EMBL" id="AYO56063.1"/>
    </source>
</evidence>
<dbReference type="AlphaFoldDB" id="A0A3G2T6V5"/>
<dbReference type="Proteomes" id="UP000279962">
    <property type="component" value="Chromosome"/>
</dbReference>
<gene>
    <name evidence="1" type="ORF">CDG68_21565</name>
</gene>
<organism evidence="1 2">
    <name type="scientific">Acinetobacter wuhouensis</name>
    <dbReference type="NCBI Taxonomy" id="1879050"/>
    <lineage>
        <taxon>Bacteria</taxon>
        <taxon>Pseudomonadati</taxon>
        <taxon>Pseudomonadota</taxon>
        <taxon>Gammaproteobacteria</taxon>
        <taxon>Moraxellales</taxon>
        <taxon>Moraxellaceae</taxon>
        <taxon>Acinetobacter</taxon>
    </lineage>
</organism>
<protein>
    <submittedName>
        <fullName evidence="1">Uncharacterized protein</fullName>
    </submittedName>
</protein>
<proteinExistence type="predicted"/>
<evidence type="ECO:0000313" key="2">
    <source>
        <dbReference type="Proteomes" id="UP000279962"/>
    </source>
</evidence>
<reference evidence="1 2" key="1">
    <citation type="submission" date="2018-10" db="EMBL/GenBank/DDBJ databases">
        <title>The complete genome of Acinetobacter wuhouensis strain WCHAW010062.</title>
        <authorList>
            <person name="Hu Y."/>
            <person name="Long H."/>
            <person name="Feng Y."/>
            <person name="Zong Z."/>
        </authorList>
    </citation>
    <scope>NUCLEOTIDE SEQUENCE [LARGE SCALE GENOMIC DNA]</scope>
    <source>
        <strain evidence="1 2">WCHAW010062</strain>
    </source>
</reference>
<accession>A0A3G2T6V5</accession>
<sequence length="127" mass="14722">MWKIYKEESSDLGFAIGCLFSEAINLNEFRQWVELCINDLNQDEIPFYMFDLIDFEGSLAKIHLIIGFVPSSGLSKTEKIALEGISYLRGIDIFDPISTQEQSIEYLKNNPHVSEKFKRTFPFINFI</sequence>
<dbReference type="RefSeq" id="WP_087552626.1">
    <property type="nucleotide sequence ID" value="NZ_CP033133.1"/>
</dbReference>
<dbReference type="EMBL" id="CP033133">
    <property type="protein sequence ID" value="AYO56063.1"/>
    <property type="molecule type" value="Genomic_DNA"/>
</dbReference>